<dbReference type="InterPro" id="IPR034113">
    <property type="entry name" value="SCP_GAPR1-like"/>
</dbReference>
<feature type="compositionally biased region" description="Basic and acidic residues" evidence="1">
    <location>
        <begin position="20"/>
        <end position="38"/>
    </location>
</feature>
<name>A0A979FY34_HYAAZ</name>
<feature type="region of interest" description="Disordered" evidence="1">
    <location>
        <begin position="1076"/>
        <end position="1134"/>
    </location>
</feature>
<feature type="compositionally biased region" description="Polar residues" evidence="1">
    <location>
        <begin position="757"/>
        <end position="768"/>
    </location>
</feature>
<feature type="compositionally biased region" description="Acidic residues" evidence="1">
    <location>
        <begin position="92"/>
        <end position="101"/>
    </location>
</feature>
<feature type="compositionally biased region" description="Pro residues" evidence="1">
    <location>
        <begin position="465"/>
        <end position="478"/>
    </location>
</feature>
<dbReference type="FunFam" id="3.40.33.10:FF:000010">
    <property type="entry name" value="Predicted protein"/>
    <property type="match status" value="1"/>
</dbReference>
<dbReference type="OrthoDB" id="6376491at2759"/>
<feature type="compositionally biased region" description="Basic residues" evidence="1">
    <location>
        <begin position="1089"/>
        <end position="1098"/>
    </location>
</feature>
<dbReference type="SUPFAM" id="SSF55797">
    <property type="entry name" value="PR-1-like"/>
    <property type="match status" value="1"/>
</dbReference>
<dbReference type="AlphaFoldDB" id="A0A979FY34"/>
<feature type="compositionally biased region" description="Polar residues" evidence="1">
    <location>
        <begin position="402"/>
        <end position="435"/>
    </location>
</feature>
<dbReference type="InterPro" id="IPR035940">
    <property type="entry name" value="CAP_sf"/>
</dbReference>
<dbReference type="InterPro" id="IPR001283">
    <property type="entry name" value="CRISP-related"/>
</dbReference>
<feature type="compositionally biased region" description="Acidic residues" evidence="1">
    <location>
        <begin position="53"/>
        <end position="80"/>
    </location>
</feature>
<feature type="compositionally biased region" description="Basic and acidic residues" evidence="1">
    <location>
        <begin position="659"/>
        <end position="671"/>
    </location>
</feature>
<evidence type="ECO:0000313" key="3">
    <source>
        <dbReference type="Proteomes" id="UP000694843"/>
    </source>
</evidence>
<accession>A0A979FY34</accession>
<feature type="region of interest" description="Disordered" evidence="1">
    <location>
        <begin position="401"/>
        <end position="528"/>
    </location>
</feature>
<sequence>MITASDLEETPPMRGSRRLKVLETHYESPLEKLEHRDAPDDEGEETSSVSSDTDSEEGNREEEDDYLEGELDKDEDDSDGSVENGQDIQSSDSDDEEESSETDTINSSRVVTESEPITLPNGRVIVIKVDESSNFSSNGKVGVDTKTPLSVQMKEQMMRRERLSRLLYREKGQVFARPVSFAALRQHKRLVKKLQLQQQQLHRQQRLKQMQQMRLLYHQDSSVNVTNVANVDDANVNTGNVENVMNAKTCNVANVENDAKSKTGSVANVENVANVNTDNVMNVENVANSDPRNFANVENVTNANDANVANVENFVSGGNDANVVGVTNVTKFVNVHAVPNVGSGANVSEVGDVSRVSDKNSPKVERCPTLQANAENAGPKSTVLPDDGAIADVGDRVVKSTHAITRPNSTTCKSDYDSSESTANSTDENVSSETKTGIMEPSRLLVDAPSSSLSVDSPMAASEPSPDPSPSPVPPPAMSPQLKPQEISPALSPRKKVEKTSPMGSPRLKLVEIPPAAATPSPKARSPSVGQACALPLLVLPKFSGFPASPPSPTDPYSKLPSFIYKYHFPDPPLPPEHLRVREPPPEEGARQKVLCKIIAQRPAVNRTQVFDAAVNSFDFLSMNDEDFVSLRPEALSLRRRSSVLKGDSNVSKINVSDSNRDASVSKRDASDSSGHTSVSKSEAIASKGVASDCEGDEKMSNARKLNNKDNVSMAETKSGAGEERRTSEGSILVLGGTALASRDKTLESGDTALESGGTSLKSGNTALESEGTALDPGGTIQKSSCTPAGNNILLRDKIFSDSNVQRNKVAFVLNRQENGETSFGNNANTPEKEEIITGNRKFIFGGDETGTGAGEILTNAEIASDEEISSPDSSAGVSRLEVVPSDPSAGVSRLEMVPSDPSAGVRWQPSLFTQRCLAAHNLYRLRHSSPPLVLDPQLCWLAQSWANEVAHTGVVRYRAHPRLGENILCRTDRRVRGRLPPPPSGEEVAAAWYSSVRHYKFSRCDAALAACAGPFSQMVWMNTRFFGVGRAVNPATGKTTVVAYYTPPGNQSGQFGANVSPLSTRALAAELVSQQHRGLQQDRDARLRSRRSLRSRLARTDDESNTKHGEERPSVTQRLTPDSDPLSVGVGAPDSVCGGGGAVKVRGVLGSQRRNIAGIMATKIFAAHLLGRFIHEFHPVDFLKQNSNLAPPRQPLSPD</sequence>
<protein>
    <submittedName>
        <fullName evidence="4">Uncharacterized protein LOC125179410</fullName>
    </submittedName>
</protein>
<dbReference type="InterPro" id="IPR014044">
    <property type="entry name" value="CAP_dom"/>
</dbReference>
<organism evidence="3 4">
    <name type="scientific">Hyalella azteca</name>
    <name type="common">Amphipod</name>
    <dbReference type="NCBI Taxonomy" id="294128"/>
    <lineage>
        <taxon>Eukaryota</taxon>
        <taxon>Metazoa</taxon>
        <taxon>Ecdysozoa</taxon>
        <taxon>Arthropoda</taxon>
        <taxon>Crustacea</taxon>
        <taxon>Multicrustacea</taxon>
        <taxon>Malacostraca</taxon>
        <taxon>Eumalacostraca</taxon>
        <taxon>Peracarida</taxon>
        <taxon>Amphipoda</taxon>
        <taxon>Senticaudata</taxon>
        <taxon>Talitrida</taxon>
        <taxon>Talitroidea</taxon>
        <taxon>Hyalellidae</taxon>
        <taxon>Hyalella</taxon>
    </lineage>
</organism>
<feature type="region of interest" description="Disordered" evidence="1">
    <location>
        <begin position="651"/>
        <end position="729"/>
    </location>
</feature>
<reference evidence="4" key="1">
    <citation type="submission" date="2025-08" db="UniProtKB">
        <authorList>
            <consortium name="RefSeq"/>
        </authorList>
    </citation>
    <scope>IDENTIFICATION</scope>
    <source>
        <tissue evidence="4">Whole organism</tissue>
    </source>
</reference>
<dbReference type="SMART" id="SM00198">
    <property type="entry name" value="SCP"/>
    <property type="match status" value="1"/>
</dbReference>
<feature type="compositionally biased region" description="Polar residues" evidence="1">
    <location>
        <begin position="672"/>
        <end position="681"/>
    </location>
</feature>
<feature type="domain" description="SCP" evidence="2">
    <location>
        <begin position="912"/>
        <end position="1054"/>
    </location>
</feature>
<feature type="region of interest" description="Disordered" evidence="1">
    <location>
        <begin position="748"/>
        <end position="783"/>
    </location>
</feature>
<dbReference type="GeneID" id="125179410"/>
<dbReference type="RefSeq" id="XP_047741164.1">
    <property type="nucleotide sequence ID" value="XM_047885208.1"/>
</dbReference>
<keyword evidence="3" id="KW-1185">Reference proteome</keyword>
<dbReference type="KEGG" id="hazt:125179410"/>
<dbReference type="Gene3D" id="3.40.33.10">
    <property type="entry name" value="CAP"/>
    <property type="match status" value="1"/>
</dbReference>
<feature type="compositionally biased region" description="Basic and acidic residues" evidence="1">
    <location>
        <begin position="1099"/>
        <end position="1114"/>
    </location>
</feature>
<dbReference type="CDD" id="cd05382">
    <property type="entry name" value="CAP_GAPR1-like"/>
    <property type="match status" value="1"/>
</dbReference>
<evidence type="ECO:0000256" key="1">
    <source>
        <dbReference type="SAM" id="MobiDB-lite"/>
    </source>
</evidence>
<feature type="region of interest" description="Disordered" evidence="1">
    <location>
        <begin position="1"/>
        <end position="116"/>
    </location>
</feature>
<proteinExistence type="predicted"/>
<dbReference type="Pfam" id="PF00188">
    <property type="entry name" value="CAP"/>
    <property type="match status" value="1"/>
</dbReference>
<dbReference type="PANTHER" id="PTHR10334">
    <property type="entry name" value="CYSTEINE-RICH SECRETORY PROTEIN-RELATED"/>
    <property type="match status" value="1"/>
</dbReference>
<gene>
    <name evidence="4" type="primary">LOC125179410</name>
</gene>
<evidence type="ECO:0000259" key="2">
    <source>
        <dbReference type="SMART" id="SM00198"/>
    </source>
</evidence>
<evidence type="ECO:0000313" key="4">
    <source>
        <dbReference type="RefSeq" id="XP_047741164.1"/>
    </source>
</evidence>
<dbReference type="Proteomes" id="UP000694843">
    <property type="component" value="Unplaced"/>
</dbReference>